<reference evidence="1" key="1">
    <citation type="submission" date="2016-03" db="EMBL/GenBank/DDBJ databases">
        <title>Draft genome sequence of Rosellinia necatrix.</title>
        <authorList>
            <person name="Kanematsu S."/>
        </authorList>
    </citation>
    <scope>NUCLEOTIDE SEQUENCE [LARGE SCALE GENOMIC DNA]</scope>
    <source>
        <strain evidence="1">W97</strain>
    </source>
</reference>
<gene>
    <name evidence="1" type="ORF">SAMD00023353_13900030</name>
</gene>
<dbReference type="STRING" id="77044.A0A1W2TAL7"/>
<dbReference type="EMBL" id="DF977584">
    <property type="protein sequence ID" value="GAP82409.2"/>
    <property type="molecule type" value="Genomic_DNA"/>
</dbReference>
<name>A0A1W2TAL7_ROSNE</name>
<organism evidence="1">
    <name type="scientific">Rosellinia necatrix</name>
    <name type="common">White root-rot fungus</name>
    <dbReference type="NCBI Taxonomy" id="77044"/>
    <lineage>
        <taxon>Eukaryota</taxon>
        <taxon>Fungi</taxon>
        <taxon>Dikarya</taxon>
        <taxon>Ascomycota</taxon>
        <taxon>Pezizomycotina</taxon>
        <taxon>Sordariomycetes</taxon>
        <taxon>Xylariomycetidae</taxon>
        <taxon>Xylariales</taxon>
        <taxon>Xylariaceae</taxon>
        <taxon>Rosellinia</taxon>
    </lineage>
</organism>
<evidence type="ECO:0000313" key="1">
    <source>
        <dbReference type="EMBL" id="GAP82409.2"/>
    </source>
</evidence>
<protein>
    <submittedName>
        <fullName evidence="1">Putative fatty acid transporter protein</fullName>
    </submittedName>
</protein>
<dbReference type="OrthoDB" id="5419927at2759"/>
<evidence type="ECO:0000313" key="2">
    <source>
        <dbReference type="Proteomes" id="UP000054516"/>
    </source>
</evidence>
<keyword evidence="2" id="KW-1185">Reference proteome</keyword>
<dbReference type="Proteomes" id="UP000054516">
    <property type="component" value="Unassembled WGS sequence"/>
</dbReference>
<proteinExistence type="predicted"/>
<sequence length="376" mass="41408">MNILDFVRAAVAYLDKNSALQSFKAFFQQKRYGSELDDAIDSMKEASASFENCVSVCFQLRIQKIDRNVDNLKNPIFGIYFLLAGILKDFPYQLEQLKTEMRNATMMHTLQLIQIPIASPSISTANLQQLLSGGDWQTAVMSVTEDLNRARNYVPSLLDQEKIGLLMSNNEFVAWIRSLASGLVILHDEGALGGNSSLSALSYLSAIISGMLRGPGMLSLTFFCGLHCASISTLEGGYGIVRSLALQLLPLFENMNLNTACDPNLVIQGLMMNDLSTMCSVFTMLLQNIPAGVIYIIIDGAYWYATEARGEGMQGVILFLNQLVMEVQAASRGLVLKVLVTNPTVRQRNTWGFPACDIHLDQSLLTGGHRGTIRRG</sequence>
<dbReference type="AlphaFoldDB" id="A0A1W2TAL7"/>
<dbReference type="PANTHER" id="PTHR40619">
    <property type="entry name" value="FUNGAL STAND N-TERMINAL GOODBYE DOMAIN-CONTAINING PROTEIN"/>
    <property type="match status" value="1"/>
</dbReference>
<dbReference type="PANTHER" id="PTHR40619:SF3">
    <property type="entry name" value="FUNGAL STAND N-TERMINAL GOODBYE DOMAIN-CONTAINING PROTEIN"/>
    <property type="match status" value="1"/>
</dbReference>
<accession>A0A1W2TAL7</accession>